<proteinExistence type="predicted"/>
<keyword evidence="1" id="KW-1133">Transmembrane helix</keyword>
<feature type="transmembrane region" description="Helical" evidence="1">
    <location>
        <begin position="21"/>
        <end position="45"/>
    </location>
</feature>
<reference evidence="2" key="1">
    <citation type="submission" date="2018-05" db="EMBL/GenBank/DDBJ databases">
        <authorList>
            <person name="Lanie J.A."/>
            <person name="Ng W.-L."/>
            <person name="Kazmierczak K.M."/>
            <person name="Andrzejewski T.M."/>
            <person name="Davidsen T.M."/>
            <person name="Wayne K.J."/>
            <person name="Tettelin H."/>
            <person name="Glass J.I."/>
            <person name="Rusch D."/>
            <person name="Podicherti R."/>
            <person name="Tsui H.-C.T."/>
            <person name="Winkler M.E."/>
        </authorList>
    </citation>
    <scope>NUCLEOTIDE SEQUENCE</scope>
</reference>
<evidence type="ECO:0000313" key="2">
    <source>
        <dbReference type="EMBL" id="SVB28964.1"/>
    </source>
</evidence>
<dbReference type="AlphaFoldDB" id="A0A382CT14"/>
<accession>A0A382CT14</accession>
<keyword evidence="1" id="KW-0812">Transmembrane</keyword>
<sequence length="51" mass="5722">MHQNNNRNQDRNEGEANIECPLFKLGSGFCCIGLLLTVILIPVSIKNINHE</sequence>
<organism evidence="2">
    <name type="scientific">marine metagenome</name>
    <dbReference type="NCBI Taxonomy" id="408172"/>
    <lineage>
        <taxon>unclassified sequences</taxon>
        <taxon>metagenomes</taxon>
        <taxon>ecological metagenomes</taxon>
    </lineage>
</organism>
<name>A0A382CT14_9ZZZZ</name>
<protein>
    <submittedName>
        <fullName evidence="2">Uncharacterized protein</fullName>
    </submittedName>
</protein>
<feature type="non-terminal residue" evidence="2">
    <location>
        <position position="51"/>
    </location>
</feature>
<gene>
    <name evidence="2" type="ORF">METZ01_LOCUS181818</name>
</gene>
<evidence type="ECO:0000256" key="1">
    <source>
        <dbReference type="SAM" id="Phobius"/>
    </source>
</evidence>
<keyword evidence="1" id="KW-0472">Membrane</keyword>
<dbReference type="EMBL" id="UINC01035868">
    <property type="protein sequence ID" value="SVB28964.1"/>
    <property type="molecule type" value="Genomic_DNA"/>
</dbReference>